<dbReference type="OrthoDB" id="1767989at2"/>
<keyword evidence="3" id="KW-1185">Reference proteome</keyword>
<dbReference type="STRING" id="86416.Clopa_3819"/>
<dbReference type="Pfam" id="PF01966">
    <property type="entry name" value="HD"/>
    <property type="match status" value="1"/>
</dbReference>
<reference evidence="2 3" key="1">
    <citation type="submission" date="2012-01" db="EMBL/GenBank/DDBJ databases">
        <title>Complete sequence of chromosome of Clostridium pasteurianum BC1.</title>
        <authorList>
            <consortium name="US DOE Joint Genome Institute"/>
            <person name="Lucas S."/>
            <person name="Han J."/>
            <person name="Lapidus A."/>
            <person name="Cheng J.-F."/>
            <person name="Goodwin L."/>
            <person name="Pitluck S."/>
            <person name="Peters L."/>
            <person name="Mikhailova N."/>
            <person name="Teshima H."/>
            <person name="Detter J.C."/>
            <person name="Han C."/>
            <person name="Tapia R."/>
            <person name="Land M."/>
            <person name="Hauser L."/>
            <person name="Kyrpides N."/>
            <person name="Ivanova N."/>
            <person name="Pagani I."/>
            <person name="Dunn J."/>
            <person name="Taghavi S."/>
            <person name="Francis A."/>
            <person name="van der Lelie D."/>
            <person name="Woyke T."/>
        </authorList>
    </citation>
    <scope>NUCLEOTIDE SEQUENCE [LARGE SCALE GENOMIC DNA]</scope>
    <source>
        <strain evidence="2 3">BC1</strain>
    </source>
</reference>
<dbReference type="AlphaFoldDB" id="R4KA67"/>
<sequence>MNRLVKIRITVNDILNNQTDLELRNHGYVHLYAVSSFCNLLALKRGINAELCTISGMLHDIYTYKTSNSTDHAILGSIEARKILSELNCFSKEEADIICMAIHNHSSKLDIDGIYDETLKDADTLHHYLYDINAKVAKKEKKRLEKLIQELNMDHVN</sequence>
<gene>
    <name evidence="2" type="ORF">Clopa_3819</name>
</gene>
<dbReference type="EMBL" id="CP003261">
    <property type="protein sequence ID" value="AGK98581.1"/>
    <property type="molecule type" value="Genomic_DNA"/>
</dbReference>
<dbReference type="RefSeq" id="WP_015616861.1">
    <property type="nucleotide sequence ID" value="NC_021182.1"/>
</dbReference>
<dbReference type="SUPFAM" id="SSF109604">
    <property type="entry name" value="HD-domain/PDEase-like"/>
    <property type="match status" value="1"/>
</dbReference>
<dbReference type="PATRIC" id="fig|86416.3.peg.3814"/>
<dbReference type="KEGG" id="cpas:Clopa_3819"/>
<dbReference type="GO" id="GO:0016787">
    <property type="term" value="F:hydrolase activity"/>
    <property type="evidence" value="ECO:0007669"/>
    <property type="project" value="UniProtKB-KW"/>
</dbReference>
<evidence type="ECO:0000313" key="2">
    <source>
        <dbReference type="EMBL" id="AGK98581.1"/>
    </source>
</evidence>
<feature type="domain" description="HD" evidence="1">
    <location>
        <begin position="28"/>
        <end position="126"/>
    </location>
</feature>
<organism evidence="2 3">
    <name type="scientific">Clostridium pasteurianum BC1</name>
    <dbReference type="NCBI Taxonomy" id="86416"/>
    <lineage>
        <taxon>Bacteria</taxon>
        <taxon>Bacillati</taxon>
        <taxon>Bacillota</taxon>
        <taxon>Clostridia</taxon>
        <taxon>Eubacteriales</taxon>
        <taxon>Clostridiaceae</taxon>
        <taxon>Clostridium</taxon>
    </lineage>
</organism>
<accession>R4KA67</accession>
<proteinExistence type="predicted"/>
<evidence type="ECO:0000313" key="3">
    <source>
        <dbReference type="Proteomes" id="UP000013523"/>
    </source>
</evidence>
<evidence type="ECO:0000259" key="1">
    <source>
        <dbReference type="Pfam" id="PF01966"/>
    </source>
</evidence>
<dbReference type="Proteomes" id="UP000013523">
    <property type="component" value="Chromosome"/>
</dbReference>
<dbReference type="Gene3D" id="1.10.3210.10">
    <property type="entry name" value="Hypothetical protein af1432"/>
    <property type="match status" value="1"/>
</dbReference>
<protein>
    <submittedName>
        <fullName evidence="2">Putative HD superfamily hydrolase</fullName>
    </submittedName>
</protein>
<dbReference type="InterPro" id="IPR006674">
    <property type="entry name" value="HD_domain"/>
</dbReference>
<dbReference type="HOGENOM" id="CLU_136682_0_0_9"/>
<name>R4KA67_CLOPA</name>
<dbReference type="eggNOG" id="COG1418">
    <property type="taxonomic scope" value="Bacteria"/>
</dbReference>
<keyword evidence="2" id="KW-0378">Hydrolase</keyword>